<protein>
    <submittedName>
        <fullName evidence="1">Uncharacterized protein</fullName>
    </submittedName>
</protein>
<organism evidence="1">
    <name type="scientific">Candidatus Methanogaster sp. ANME-2c ERB4</name>
    <dbReference type="NCBI Taxonomy" id="2759911"/>
    <lineage>
        <taxon>Archaea</taxon>
        <taxon>Methanobacteriati</taxon>
        <taxon>Methanobacteriota</taxon>
        <taxon>Stenosarchaea group</taxon>
        <taxon>Methanomicrobia</taxon>
        <taxon>Methanosarcinales</taxon>
        <taxon>ANME-2 cluster</taxon>
        <taxon>Candidatus Methanogasteraceae</taxon>
        <taxon>Candidatus Methanogaster</taxon>
    </lineage>
</organism>
<dbReference type="EMBL" id="MT631190">
    <property type="protein sequence ID" value="QNO46451.1"/>
    <property type="molecule type" value="Genomic_DNA"/>
</dbReference>
<accession>A0A7G9YEL7</accession>
<reference evidence="1" key="1">
    <citation type="submission" date="2020-06" db="EMBL/GenBank/DDBJ databases">
        <title>Unique genomic features of the anaerobic methanotrophic archaea.</title>
        <authorList>
            <person name="Chadwick G.L."/>
            <person name="Skennerton C.T."/>
            <person name="Laso-Perez R."/>
            <person name="Leu A.O."/>
            <person name="Speth D.R."/>
            <person name="Yu H."/>
            <person name="Morgan-Lang C."/>
            <person name="Hatzenpichler R."/>
            <person name="Goudeau D."/>
            <person name="Malmstrom R."/>
            <person name="Brazelton W.J."/>
            <person name="Woyke T."/>
            <person name="Hallam S.J."/>
            <person name="Tyson G.W."/>
            <person name="Wegener G."/>
            <person name="Boetius A."/>
            <person name="Orphan V."/>
        </authorList>
    </citation>
    <scope>NUCLEOTIDE SEQUENCE</scope>
</reference>
<gene>
    <name evidence="1" type="ORF">KCGBEFIM_00026</name>
</gene>
<proteinExistence type="predicted"/>
<evidence type="ECO:0000313" key="1">
    <source>
        <dbReference type="EMBL" id="QNO46451.1"/>
    </source>
</evidence>
<name>A0A7G9YEL7_9EURY</name>
<sequence length="159" mass="17719">MDEKTKNTLDLLCADKIYVEGAADILGMPVEEVFELADDYVYAPTSEEVIEACEIERETLDYIKIVALQNLEDKVRGRLTKPLKVSEPSYRGLMASSYDLLIPSYDVSAHKLDAPLGLKAHPVGEFVLTTSRGEYAQEGIYEMPDSYCSGHTVTKRYGS</sequence>
<dbReference type="AlphaFoldDB" id="A0A7G9YEL7"/>